<dbReference type="InterPro" id="IPR051589">
    <property type="entry name" value="Sialate-O-sulfotransferase"/>
</dbReference>
<dbReference type="PANTHER" id="PTHR45964">
    <property type="entry name" value="WSCD FAMILY MEMBER CG9164"/>
    <property type="match status" value="1"/>
</dbReference>
<dbReference type="Pfam" id="PF01822">
    <property type="entry name" value="WSC"/>
    <property type="match status" value="2"/>
</dbReference>
<dbReference type="PANTHER" id="PTHR45964:SF5">
    <property type="entry name" value="WSCD FAMILY MEMBER CG9164"/>
    <property type="match status" value="1"/>
</dbReference>
<dbReference type="PROSITE" id="PS51212">
    <property type="entry name" value="WSC"/>
    <property type="match status" value="2"/>
</dbReference>
<protein>
    <submittedName>
        <fullName evidence="4">WSC domain-containing protein 2</fullName>
    </submittedName>
</protein>
<comment type="caution">
    <text evidence="4">The sequence shown here is derived from an EMBL/GenBank/DDBJ whole genome shotgun (WGS) entry which is preliminary data.</text>
</comment>
<gene>
    <name evidence="4" type="ORF">TRAPUB_13170</name>
</gene>
<dbReference type="OrthoDB" id="5985073at2759"/>
<dbReference type="OMA" id="NQCLQAC"/>
<dbReference type="AlphaFoldDB" id="A0A1M2VS32"/>
<evidence type="ECO:0000313" key="5">
    <source>
        <dbReference type="Proteomes" id="UP000184267"/>
    </source>
</evidence>
<dbReference type="Proteomes" id="UP000184267">
    <property type="component" value="Unassembled WGS sequence"/>
</dbReference>
<evidence type="ECO:0000259" key="3">
    <source>
        <dbReference type="PROSITE" id="PS51212"/>
    </source>
</evidence>
<evidence type="ECO:0000256" key="2">
    <source>
        <dbReference type="SAM" id="SignalP"/>
    </source>
</evidence>
<feature type="chain" id="PRO_5012160058" evidence="2">
    <location>
        <begin position="20"/>
        <end position="219"/>
    </location>
</feature>
<organism evidence="4 5">
    <name type="scientific">Trametes pubescens</name>
    <name type="common">White-rot fungus</name>
    <dbReference type="NCBI Taxonomy" id="154538"/>
    <lineage>
        <taxon>Eukaryota</taxon>
        <taxon>Fungi</taxon>
        <taxon>Dikarya</taxon>
        <taxon>Basidiomycota</taxon>
        <taxon>Agaricomycotina</taxon>
        <taxon>Agaricomycetes</taxon>
        <taxon>Polyporales</taxon>
        <taxon>Polyporaceae</taxon>
        <taxon>Trametes</taxon>
    </lineage>
</organism>
<dbReference type="InterPro" id="IPR002889">
    <property type="entry name" value="WSC_carb-bd"/>
</dbReference>
<evidence type="ECO:0000256" key="1">
    <source>
        <dbReference type="ARBA" id="ARBA00022737"/>
    </source>
</evidence>
<feature type="domain" description="WSC" evidence="3">
    <location>
        <begin position="121"/>
        <end position="218"/>
    </location>
</feature>
<sequence>MAFRATSFLLLALAHSARSFRTETIPLNWTTLAACAIDNPARILAGDVTTQVANNTVASCVTTCAAQGFGYAGVEFADECHCATGVIGPLETAPDTDCNMGCAGDSTIACGGAWRIQACHSWAFEGCFVDAPAFTNVETHTFDTNLDFVNQCLQACARDGFTFAGVEDASVCQCSGSAPVTAATQVDESECSSLCPLPGNAGFEFCGGVERLGVYSFSG</sequence>
<reference evidence="4 5" key="1">
    <citation type="submission" date="2016-10" db="EMBL/GenBank/DDBJ databases">
        <title>Genome sequence of the basidiomycete white-rot fungus Trametes pubescens.</title>
        <authorList>
            <person name="Makela M.R."/>
            <person name="Granchi Z."/>
            <person name="Peng M."/>
            <person name="De Vries R.P."/>
            <person name="Grigoriev I."/>
            <person name="Riley R."/>
            <person name="Hilden K."/>
        </authorList>
    </citation>
    <scope>NUCLEOTIDE SEQUENCE [LARGE SCALE GENOMIC DNA]</scope>
    <source>
        <strain evidence="4 5">FBCC735</strain>
    </source>
</reference>
<keyword evidence="5" id="KW-1185">Reference proteome</keyword>
<keyword evidence="1" id="KW-0677">Repeat</keyword>
<feature type="signal peptide" evidence="2">
    <location>
        <begin position="1"/>
        <end position="19"/>
    </location>
</feature>
<evidence type="ECO:0000313" key="4">
    <source>
        <dbReference type="EMBL" id="OJT10302.1"/>
    </source>
</evidence>
<dbReference type="EMBL" id="MNAD01000790">
    <property type="protein sequence ID" value="OJT10302.1"/>
    <property type="molecule type" value="Genomic_DNA"/>
</dbReference>
<name>A0A1M2VS32_TRAPU</name>
<dbReference type="PROSITE" id="PS51257">
    <property type="entry name" value="PROKAR_LIPOPROTEIN"/>
    <property type="match status" value="1"/>
</dbReference>
<proteinExistence type="predicted"/>
<accession>A0A1M2VS32</accession>
<keyword evidence="2" id="KW-0732">Signal</keyword>
<dbReference type="SMART" id="SM00321">
    <property type="entry name" value="WSC"/>
    <property type="match status" value="2"/>
</dbReference>
<dbReference type="STRING" id="154538.A0A1M2VS32"/>
<feature type="domain" description="WSC" evidence="3">
    <location>
        <begin position="29"/>
        <end position="120"/>
    </location>
</feature>